<dbReference type="AlphaFoldDB" id="A0A8T0JL53"/>
<sequence>MCPALGIGHPKLIQTHHLNITIILPTGLLDHPTIEAYICRITVAHPSISFLRLSHIPFSTSTSVSLAARAFGFIKANASSVATSLSQISQTSPVKAFFIDLFCTSAMESTSSMGIIVYNLFTSGVAVLMLFSYFPKLHEERSESFKDMIGVELRVPSNTPLKVVGGEHVESPIRWLRGMSAMAGVTTEHKRGVFVFRKQRMMVMNQELAKPGDQFDLASVLPYGFLEKTKDRGMVVKAWALQVEVPSHESNSFITILQNDYTSL</sequence>
<dbReference type="Proteomes" id="UP000743370">
    <property type="component" value="Unassembled WGS sequence"/>
</dbReference>
<evidence type="ECO:0000313" key="3">
    <source>
        <dbReference type="EMBL" id="KAG2376410.1"/>
    </source>
</evidence>
<keyword evidence="2" id="KW-0808">Transferase</keyword>
<name>A0A8T0JL53_PHAAN</name>
<comment type="similarity">
    <text evidence="1">Belongs to the UDP-glycosyltransferase family.</text>
</comment>
<dbReference type="InterPro" id="IPR050481">
    <property type="entry name" value="UDP-glycosyltransf_plant"/>
</dbReference>
<proteinExistence type="inferred from homology"/>
<evidence type="ECO:0000313" key="4">
    <source>
        <dbReference type="Proteomes" id="UP000743370"/>
    </source>
</evidence>
<reference evidence="3 4" key="1">
    <citation type="submission" date="2020-05" db="EMBL/GenBank/DDBJ databases">
        <title>Vigna angularis (adzuki bean) Var. LongXiaoDou No. 4 denovo assembly.</title>
        <authorList>
            <person name="Xiang H."/>
        </authorList>
    </citation>
    <scope>NUCLEOTIDE SEQUENCE [LARGE SCALE GENOMIC DNA]</scope>
    <source>
        <tissue evidence="3">Leaf</tissue>
    </source>
</reference>
<evidence type="ECO:0000256" key="1">
    <source>
        <dbReference type="ARBA" id="ARBA00009995"/>
    </source>
</evidence>
<dbReference type="GO" id="GO:0035251">
    <property type="term" value="F:UDP-glucosyltransferase activity"/>
    <property type="evidence" value="ECO:0007669"/>
    <property type="project" value="InterPro"/>
</dbReference>
<organism evidence="3 4">
    <name type="scientific">Phaseolus angularis</name>
    <name type="common">Azuki bean</name>
    <name type="synonym">Vigna angularis</name>
    <dbReference type="NCBI Taxonomy" id="3914"/>
    <lineage>
        <taxon>Eukaryota</taxon>
        <taxon>Viridiplantae</taxon>
        <taxon>Streptophyta</taxon>
        <taxon>Embryophyta</taxon>
        <taxon>Tracheophyta</taxon>
        <taxon>Spermatophyta</taxon>
        <taxon>Magnoliopsida</taxon>
        <taxon>eudicotyledons</taxon>
        <taxon>Gunneridae</taxon>
        <taxon>Pentapetalae</taxon>
        <taxon>rosids</taxon>
        <taxon>fabids</taxon>
        <taxon>Fabales</taxon>
        <taxon>Fabaceae</taxon>
        <taxon>Papilionoideae</taxon>
        <taxon>50 kb inversion clade</taxon>
        <taxon>NPAAA clade</taxon>
        <taxon>indigoferoid/millettioid clade</taxon>
        <taxon>Phaseoleae</taxon>
        <taxon>Vigna</taxon>
    </lineage>
</organism>
<protein>
    <submittedName>
        <fullName evidence="3">UDP-glycosyltransferase protein</fullName>
    </submittedName>
</protein>
<gene>
    <name evidence="3" type="ORF">HKW66_Vig0154360</name>
</gene>
<comment type="caution">
    <text evidence="3">The sequence shown here is derived from an EMBL/GenBank/DDBJ whole genome shotgun (WGS) entry which is preliminary data.</text>
</comment>
<dbReference type="PANTHER" id="PTHR48048:SF30">
    <property type="entry name" value="GLYCOSYLTRANSFERASE"/>
    <property type="match status" value="1"/>
</dbReference>
<dbReference type="PANTHER" id="PTHR48048">
    <property type="entry name" value="GLYCOSYLTRANSFERASE"/>
    <property type="match status" value="1"/>
</dbReference>
<accession>A0A8T0JL53</accession>
<dbReference type="EMBL" id="JABFOF010000010">
    <property type="protein sequence ID" value="KAG2376410.1"/>
    <property type="molecule type" value="Genomic_DNA"/>
</dbReference>
<keyword evidence="2" id="KW-0328">Glycosyltransferase</keyword>
<evidence type="ECO:0000256" key="2">
    <source>
        <dbReference type="ARBA" id="ARBA00022676"/>
    </source>
</evidence>
<dbReference type="Gene3D" id="3.40.50.2000">
    <property type="entry name" value="Glycogen Phosphorylase B"/>
    <property type="match status" value="2"/>
</dbReference>
<dbReference type="SUPFAM" id="SSF53756">
    <property type="entry name" value="UDP-Glycosyltransferase/glycogen phosphorylase"/>
    <property type="match status" value="1"/>
</dbReference>